<dbReference type="InterPro" id="IPR001995">
    <property type="entry name" value="Peptidase_A2_cat"/>
</dbReference>
<keyword evidence="1" id="KW-0378">Hydrolase</keyword>
<dbReference type="InterPro" id="IPR001969">
    <property type="entry name" value="Aspartic_peptidase_AS"/>
</dbReference>
<name>A0AAV0Y541_9HEMI</name>
<dbReference type="Proteomes" id="UP001160148">
    <property type="component" value="Unassembled WGS sequence"/>
</dbReference>
<dbReference type="GO" id="GO:0004190">
    <property type="term" value="F:aspartic-type endopeptidase activity"/>
    <property type="evidence" value="ECO:0007669"/>
    <property type="project" value="InterPro"/>
</dbReference>
<dbReference type="PROSITE" id="PS50175">
    <property type="entry name" value="ASP_PROT_RETROV"/>
    <property type="match status" value="1"/>
</dbReference>
<organism evidence="3 4">
    <name type="scientific">Macrosiphum euphorbiae</name>
    <name type="common">potato aphid</name>
    <dbReference type="NCBI Taxonomy" id="13131"/>
    <lineage>
        <taxon>Eukaryota</taxon>
        <taxon>Metazoa</taxon>
        <taxon>Ecdysozoa</taxon>
        <taxon>Arthropoda</taxon>
        <taxon>Hexapoda</taxon>
        <taxon>Insecta</taxon>
        <taxon>Pterygota</taxon>
        <taxon>Neoptera</taxon>
        <taxon>Paraneoptera</taxon>
        <taxon>Hemiptera</taxon>
        <taxon>Sternorrhyncha</taxon>
        <taxon>Aphidomorpha</taxon>
        <taxon>Aphidoidea</taxon>
        <taxon>Aphididae</taxon>
        <taxon>Macrosiphini</taxon>
        <taxon>Macrosiphum</taxon>
    </lineage>
</organism>
<dbReference type="Pfam" id="PF00077">
    <property type="entry name" value="RVP"/>
    <property type="match status" value="1"/>
</dbReference>
<feature type="domain" description="Peptidase A2" evidence="2">
    <location>
        <begin position="30"/>
        <end position="64"/>
    </location>
</feature>
<proteinExistence type="predicted"/>
<reference evidence="3 4" key="1">
    <citation type="submission" date="2023-01" db="EMBL/GenBank/DDBJ databases">
        <authorList>
            <person name="Whitehead M."/>
        </authorList>
    </citation>
    <scope>NUCLEOTIDE SEQUENCE [LARGE SCALE GENOMIC DNA]</scope>
</reference>
<dbReference type="InterPro" id="IPR021109">
    <property type="entry name" value="Peptidase_aspartic_dom_sf"/>
</dbReference>
<sequence length="133" mass="14964">MLKHGANKEVISINSNQIKIESNALMGKENLFLIDTGADLNIIKLSLIKDNVPVETTTTLIGINENSIKTLFIIKINLTIDKNNYYDTIFHVVNDKFPGSMTGILSIPFFSNNDVTLNLRKGEMIIDRQQKKI</sequence>
<evidence type="ECO:0000313" key="4">
    <source>
        <dbReference type="Proteomes" id="UP001160148"/>
    </source>
</evidence>
<accession>A0AAV0Y541</accession>
<evidence type="ECO:0000259" key="2">
    <source>
        <dbReference type="PROSITE" id="PS50175"/>
    </source>
</evidence>
<dbReference type="GO" id="GO:0006508">
    <property type="term" value="P:proteolysis"/>
    <property type="evidence" value="ECO:0007669"/>
    <property type="project" value="InterPro"/>
</dbReference>
<evidence type="ECO:0000313" key="3">
    <source>
        <dbReference type="EMBL" id="CAI6376049.1"/>
    </source>
</evidence>
<evidence type="ECO:0000256" key="1">
    <source>
        <dbReference type="ARBA" id="ARBA00022801"/>
    </source>
</evidence>
<dbReference type="InterPro" id="IPR018061">
    <property type="entry name" value="Retropepsins"/>
</dbReference>
<gene>
    <name evidence="3" type="ORF">MEUPH1_LOCUS29471</name>
</gene>
<dbReference type="Gene3D" id="2.40.70.10">
    <property type="entry name" value="Acid Proteases"/>
    <property type="match status" value="1"/>
</dbReference>
<comment type="caution">
    <text evidence="3">The sequence shown here is derived from an EMBL/GenBank/DDBJ whole genome shotgun (WGS) entry which is preliminary data.</text>
</comment>
<dbReference type="PROSITE" id="PS00141">
    <property type="entry name" value="ASP_PROTEASE"/>
    <property type="match status" value="1"/>
</dbReference>
<keyword evidence="4" id="KW-1185">Reference proteome</keyword>
<dbReference type="AlphaFoldDB" id="A0AAV0Y541"/>
<dbReference type="EMBL" id="CARXXK010001417">
    <property type="protein sequence ID" value="CAI6376049.1"/>
    <property type="molecule type" value="Genomic_DNA"/>
</dbReference>
<protein>
    <recommendedName>
        <fullName evidence="2">Peptidase A2 domain-containing protein</fullName>
    </recommendedName>
</protein>
<dbReference type="SUPFAM" id="SSF50630">
    <property type="entry name" value="Acid proteases"/>
    <property type="match status" value="1"/>
</dbReference>